<accession>A0A140NKN8</accession>
<dbReference type="PANTHER" id="PTHR22576:SF37">
    <property type="entry name" value="MUCOSA-ASSOCIATED LYMPHOID TISSUE LYMPHOMA TRANSLOCATION PROTEIN 1"/>
    <property type="match status" value="1"/>
</dbReference>
<protein>
    <submittedName>
        <fullName evidence="3">Peptidase C14 caspase catalytic subunit p20</fullName>
    </submittedName>
</protein>
<dbReference type="InterPro" id="IPR015943">
    <property type="entry name" value="WD40/YVTN_repeat-like_dom_sf"/>
</dbReference>
<dbReference type="SMART" id="SM00115">
    <property type="entry name" value="CASc"/>
    <property type="match status" value="1"/>
</dbReference>
<evidence type="ECO:0000313" key="3">
    <source>
        <dbReference type="EMBL" id="AFH92542.1"/>
    </source>
</evidence>
<sequence>MRKALIIGNCNYRTPLNNPINDANLMNEILSYKGFIVSIFHDVNNIDFHKHIDSFCDSLNDGDNVIFYFAGHAVEDRDVNYLLSIDFNSINVCNDSVSLDMIQNKLCNNNPSGLKLIIVDACRNNPSLMETLSPKRINVNNNVLIAYSTSSGSTAKDGKNGNSIYTKSLTENIKNYNLSINDIFSKTRETVIKQTNYSQIPWEYSSLLESKNFIFDNIPYPNKLIRIIKNHLSKTYGMKRFNNQFIVVGDSNKLNLFKTSYSCVKTITLQKNDELGTIESVDFNNHFIIYATDTGCIIIYDLLRKSLQKIKLNHSIFTTLINKNNLAFFAGENQSICIFNIKKKRIKRMKLKKEVLSDFHSDRKILNSLSKNITIMALSSPSYNPDIIAFGGSSGIFCIKNIKKGIIY</sequence>
<dbReference type="Proteomes" id="UP000005012">
    <property type="component" value="Chromosome"/>
</dbReference>
<comment type="similarity">
    <text evidence="1">Belongs to the peptidase C14A family.</text>
</comment>
<evidence type="ECO:0000256" key="1">
    <source>
        <dbReference type="ARBA" id="ARBA00010134"/>
    </source>
</evidence>
<dbReference type="PATRIC" id="fig|1157951.4.peg.649"/>
<evidence type="ECO:0000313" key="4">
    <source>
        <dbReference type="Proteomes" id="UP000005012"/>
    </source>
</evidence>
<dbReference type="AlphaFoldDB" id="A0A140NKN8"/>
<dbReference type="InterPro" id="IPR015917">
    <property type="entry name" value="Pept_C14A"/>
</dbReference>
<dbReference type="GO" id="GO:0006508">
    <property type="term" value="P:proteolysis"/>
    <property type="evidence" value="ECO:0007669"/>
    <property type="project" value="InterPro"/>
</dbReference>
<dbReference type="KEGG" id="psi:S70_03265"/>
<dbReference type="RefSeq" id="WP_014656350.1">
    <property type="nucleotide sequence ID" value="NC_017731.1"/>
</dbReference>
<dbReference type="Gene3D" id="3.40.50.1460">
    <property type="match status" value="1"/>
</dbReference>
<dbReference type="PANTHER" id="PTHR22576">
    <property type="entry name" value="MUCOSA ASSOCIATED LYMPHOID TISSUE LYMPHOMA TRANSLOCATION PROTEIN 1/PARACASPASE"/>
    <property type="match status" value="1"/>
</dbReference>
<dbReference type="OrthoDB" id="9768004at2"/>
<dbReference type="InterPro" id="IPR029030">
    <property type="entry name" value="Caspase-like_dom_sf"/>
</dbReference>
<proteinExistence type="inferred from homology"/>
<dbReference type="PROSITE" id="PS50208">
    <property type="entry name" value="CASPASE_P20"/>
    <property type="match status" value="1"/>
</dbReference>
<reference evidence="3 4" key="1">
    <citation type="journal article" date="2012" name="J. Bacteriol.">
        <title>Complete Genome Sequence of Providencia stuartii Clinical Isolate MRSN 2154.</title>
        <authorList>
            <person name="Clifford R.J."/>
            <person name="Hang J."/>
            <person name="Riley M.C."/>
            <person name="Onmus-Leone F."/>
            <person name="Kuschner R.A."/>
            <person name="Lesho E.P."/>
            <person name="Waterman P.E."/>
        </authorList>
    </citation>
    <scope>NUCLEOTIDE SEQUENCE [LARGE SCALE GENOMIC DNA]</scope>
    <source>
        <strain evidence="3 4">MRSN 2154</strain>
    </source>
</reference>
<evidence type="ECO:0000259" key="2">
    <source>
        <dbReference type="PROSITE" id="PS50208"/>
    </source>
</evidence>
<dbReference type="InterPro" id="IPR011600">
    <property type="entry name" value="Pept_C14_caspase"/>
</dbReference>
<dbReference type="EMBL" id="CP003488">
    <property type="protein sequence ID" value="AFH92542.1"/>
    <property type="molecule type" value="Genomic_DNA"/>
</dbReference>
<dbReference type="HOGENOM" id="CLU_674153_0_0_6"/>
<name>A0A140NKN8_PROSM</name>
<dbReference type="Gene3D" id="2.130.10.10">
    <property type="entry name" value="YVTN repeat-like/Quinoprotein amine dehydrogenase"/>
    <property type="match status" value="1"/>
</dbReference>
<feature type="domain" description="Caspase family p20" evidence="2">
    <location>
        <begin position="1"/>
        <end position="126"/>
    </location>
</feature>
<dbReference type="InterPro" id="IPR001309">
    <property type="entry name" value="Pept_C14_p20"/>
</dbReference>
<organism evidence="3 4">
    <name type="scientific">Providencia stuartii (strain MRSN 2154)</name>
    <dbReference type="NCBI Taxonomy" id="1157951"/>
    <lineage>
        <taxon>Bacteria</taxon>
        <taxon>Pseudomonadati</taxon>
        <taxon>Pseudomonadota</taxon>
        <taxon>Gammaproteobacteria</taxon>
        <taxon>Enterobacterales</taxon>
        <taxon>Morganellaceae</taxon>
        <taxon>Providencia</taxon>
    </lineage>
</organism>
<dbReference type="SUPFAM" id="SSF50978">
    <property type="entry name" value="WD40 repeat-like"/>
    <property type="match status" value="1"/>
</dbReference>
<dbReference type="Pfam" id="PF00656">
    <property type="entry name" value="Peptidase_C14"/>
    <property type="match status" value="1"/>
</dbReference>
<reference evidence="4" key="2">
    <citation type="submission" date="2012-04" db="EMBL/GenBank/DDBJ databases">
        <title>Complete genome sequence of Providencia stuartii clinical isolate MRSN 2154.</title>
        <authorList>
            <person name="Clifford R.J."/>
            <person name="Hang J."/>
            <person name="Riley M.C."/>
            <person name="Onmus-Leone F."/>
            <person name="Kuschner R.A."/>
            <person name="Lesho E.P."/>
            <person name="Waterman P.E."/>
        </authorList>
    </citation>
    <scope>NUCLEOTIDE SEQUENCE [LARGE SCALE GENOMIC DNA]</scope>
    <source>
        <strain evidence="4">MRSN 2154</strain>
    </source>
</reference>
<dbReference type="InterPro" id="IPR036322">
    <property type="entry name" value="WD40_repeat_dom_sf"/>
</dbReference>
<dbReference type="GO" id="GO:0004197">
    <property type="term" value="F:cysteine-type endopeptidase activity"/>
    <property type="evidence" value="ECO:0007669"/>
    <property type="project" value="InterPro"/>
</dbReference>
<dbReference type="InterPro" id="IPR052039">
    <property type="entry name" value="Caspase-related_regulators"/>
</dbReference>
<dbReference type="SUPFAM" id="SSF52129">
    <property type="entry name" value="Caspase-like"/>
    <property type="match status" value="1"/>
</dbReference>
<gene>
    <name evidence="3" type="ordered locus">S70_03265</name>
</gene>